<sequence length="62" mass="6764">MAVPDRPGQARSMSDPDQDDAPNLHPGQYDEGGTGGMATRELQARHSDDDHGDDERGDDERD</sequence>
<organism evidence="2 3">
    <name type="scientific">Modestobacter marinus</name>
    <dbReference type="NCBI Taxonomy" id="477641"/>
    <lineage>
        <taxon>Bacteria</taxon>
        <taxon>Bacillati</taxon>
        <taxon>Actinomycetota</taxon>
        <taxon>Actinomycetes</taxon>
        <taxon>Geodermatophilales</taxon>
        <taxon>Geodermatophilaceae</taxon>
        <taxon>Modestobacter</taxon>
    </lineage>
</organism>
<name>A0ABQ2FS21_9ACTN</name>
<dbReference type="Proteomes" id="UP000648663">
    <property type="component" value="Unassembled WGS sequence"/>
</dbReference>
<comment type="caution">
    <text evidence="2">The sequence shown here is derived from an EMBL/GenBank/DDBJ whole genome shotgun (WGS) entry which is preliminary data.</text>
</comment>
<evidence type="ECO:0000313" key="2">
    <source>
        <dbReference type="EMBL" id="GGL48254.1"/>
    </source>
</evidence>
<accession>A0ABQ2FS21</accession>
<evidence type="ECO:0000313" key="3">
    <source>
        <dbReference type="Proteomes" id="UP000648663"/>
    </source>
</evidence>
<reference evidence="3" key="1">
    <citation type="journal article" date="2019" name="Int. J. Syst. Evol. Microbiol.">
        <title>The Global Catalogue of Microorganisms (GCM) 10K type strain sequencing project: providing services to taxonomists for standard genome sequencing and annotation.</title>
        <authorList>
            <consortium name="The Broad Institute Genomics Platform"/>
            <consortium name="The Broad Institute Genome Sequencing Center for Infectious Disease"/>
            <person name="Wu L."/>
            <person name="Ma J."/>
        </authorList>
    </citation>
    <scope>NUCLEOTIDE SEQUENCE [LARGE SCALE GENOMIC DNA]</scope>
    <source>
        <strain evidence="3">CGMCC 4.5581</strain>
    </source>
</reference>
<gene>
    <name evidence="2" type="ORF">GCM10011589_01000</name>
</gene>
<feature type="compositionally biased region" description="Acidic residues" evidence="1">
    <location>
        <begin position="50"/>
        <end position="62"/>
    </location>
</feature>
<evidence type="ECO:0000256" key="1">
    <source>
        <dbReference type="SAM" id="MobiDB-lite"/>
    </source>
</evidence>
<dbReference type="EMBL" id="BMMI01000001">
    <property type="protein sequence ID" value="GGL48254.1"/>
    <property type="molecule type" value="Genomic_DNA"/>
</dbReference>
<feature type="region of interest" description="Disordered" evidence="1">
    <location>
        <begin position="1"/>
        <end position="62"/>
    </location>
</feature>
<proteinExistence type="predicted"/>
<keyword evidence="3" id="KW-1185">Reference proteome</keyword>
<protein>
    <submittedName>
        <fullName evidence="2">Uncharacterized protein</fullName>
    </submittedName>
</protein>